<dbReference type="AlphaFoldDB" id="A0A8H2DY08"/>
<sequence>MIPSTTAETKLGTERYTYKMHLTSTLLFIFIGRIAAQESSGSSTTTVLETVYNTYTITRNIDCEDLSLCENLAWNPRPGSPAPGNNGTEGPPTVIPLPFDPDFTSPTTPSSTASDGSSATGEPFEFLLRGDGVLSEHFIAFDENKATVLVQSGKEPQYLQISADGELGTVNTTETTEVVFLRITNDTLPLERRQDDPNTEVYEIGDLLHGAPSEILSSDKLSTFYFSGMVLKLNWKGLIYTFYAVPRDVIGEYSLKMARLGTVVPASFIPLNLDYLRQPSSSTTSITFPTTGTQTGVLPSTTSTTSRRSRSRSTGGSDSSSSSGNDSESTSSNTGTTTSDTATSASPTSVDPASVTLVYDIITSFSYQSFCSEYLEYTGTVSRVSTEESSVLTGTLVTTSTDIFEKFVYTSTETTYTATTTVTTDATAMERREVISPVPENGPRAAQVQIPFLLATFNAAEISLGCSSAVPARETSTEHSTTTRTVSYESTDLYSETSTTEISTASLLTAAEPLKIPVPANGYWWVADASITEFYHQHLTVIHDDTGVSYEELTQATASTVWFNLQWNDTAQAYNPYWHYTYTTTIGGAPTSVSETRWLWYYVERDTMNLMLPQLLTEEVAAAKPRELRKALFTVDTNGFLKTVGEPVIYICQWRGSNLAFGYSIYTFWGPRTGFLELLKAALILRGDTATEPFGCENVSDALQVIAFAGDSLGKK</sequence>
<dbReference type="Proteomes" id="UP000297595">
    <property type="component" value="Unassembled WGS sequence"/>
</dbReference>
<reference evidence="2 3" key="1">
    <citation type="submission" date="2019-03" db="EMBL/GenBank/DDBJ databases">
        <title>Nematode-trapping fungi genome.</title>
        <authorList>
            <person name="Vidal-Diez De Ulzurrun G."/>
        </authorList>
    </citation>
    <scope>NUCLEOTIDE SEQUENCE [LARGE SCALE GENOMIC DNA]</scope>
    <source>
        <strain evidence="2 3">TWF154</strain>
    </source>
</reference>
<dbReference type="EMBL" id="SOZJ01000003">
    <property type="protein sequence ID" value="TGJ69085.1"/>
    <property type="molecule type" value="Genomic_DNA"/>
</dbReference>
<gene>
    <name evidence="2" type="ORF">EYR41_005152</name>
</gene>
<feature type="region of interest" description="Disordered" evidence="1">
    <location>
        <begin position="79"/>
        <end position="122"/>
    </location>
</feature>
<protein>
    <submittedName>
        <fullName evidence="2">Uncharacterized protein</fullName>
    </submittedName>
</protein>
<evidence type="ECO:0000256" key="1">
    <source>
        <dbReference type="SAM" id="MobiDB-lite"/>
    </source>
</evidence>
<comment type="caution">
    <text evidence="2">The sequence shown here is derived from an EMBL/GenBank/DDBJ whole genome shotgun (WGS) entry which is preliminary data.</text>
</comment>
<evidence type="ECO:0000313" key="3">
    <source>
        <dbReference type="Proteomes" id="UP000297595"/>
    </source>
</evidence>
<name>A0A8H2DY08_ORBOL</name>
<feature type="region of interest" description="Disordered" evidence="1">
    <location>
        <begin position="282"/>
        <end position="350"/>
    </location>
</feature>
<organism evidence="2 3">
    <name type="scientific">Orbilia oligospora</name>
    <name type="common">Nematode-trapping fungus</name>
    <name type="synonym">Arthrobotrys oligospora</name>
    <dbReference type="NCBI Taxonomy" id="2813651"/>
    <lineage>
        <taxon>Eukaryota</taxon>
        <taxon>Fungi</taxon>
        <taxon>Dikarya</taxon>
        <taxon>Ascomycota</taxon>
        <taxon>Pezizomycotina</taxon>
        <taxon>Orbiliomycetes</taxon>
        <taxon>Orbiliales</taxon>
        <taxon>Orbiliaceae</taxon>
        <taxon>Orbilia</taxon>
    </lineage>
</organism>
<accession>A0A8H2DY08</accession>
<proteinExistence type="predicted"/>
<evidence type="ECO:0000313" key="2">
    <source>
        <dbReference type="EMBL" id="TGJ69085.1"/>
    </source>
</evidence>
<feature type="compositionally biased region" description="Low complexity" evidence="1">
    <location>
        <begin position="100"/>
        <end position="121"/>
    </location>
</feature>
<feature type="compositionally biased region" description="Low complexity" evidence="1">
    <location>
        <begin position="282"/>
        <end position="349"/>
    </location>
</feature>